<feature type="region of interest" description="Disordered" evidence="9">
    <location>
        <begin position="21"/>
        <end position="56"/>
    </location>
</feature>
<protein>
    <recommendedName>
        <fullName evidence="11">t-SNARE coiled-coil homology domain-containing protein</fullName>
    </recommendedName>
</protein>
<evidence type="ECO:0000256" key="1">
    <source>
        <dbReference type="ARBA" id="ARBA00004394"/>
    </source>
</evidence>
<dbReference type="PROSITE" id="PS50192">
    <property type="entry name" value="T_SNARE"/>
    <property type="match status" value="1"/>
</dbReference>
<keyword evidence="7 10" id="KW-0472">Membrane</keyword>
<evidence type="ECO:0000256" key="7">
    <source>
        <dbReference type="ARBA" id="ARBA00023136"/>
    </source>
</evidence>
<dbReference type="InterPro" id="IPR000727">
    <property type="entry name" value="T_SNARE_dom"/>
</dbReference>
<comment type="caution">
    <text evidence="12">The sequence shown here is derived from an EMBL/GenBank/DDBJ whole genome shotgun (WGS) entry which is preliminary data.</text>
</comment>
<dbReference type="STRING" id="101127.A0A1X2GRU5"/>
<dbReference type="SUPFAM" id="SSF58038">
    <property type="entry name" value="SNARE fusion complex"/>
    <property type="match status" value="1"/>
</dbReference>
<name>A0A1X2GRU5_9FUNG</name>
<evidence type="ECO:0000313" key="12">
    <source>
        <dbReference type="EMBL" id="ORX59764.1"/>
    </source>
</evidence>
<keyword evidence="4" id="KW-0653">Protein transport</keyword>
<keyword evidence="13" id="KW-1185">Reference proteome</keyword>
<sequence>MSRQFGQSSVRSYQNLHNRTALFGDHQRQSTPSPSSSLYNSARSTPDPSHKVRMDDGDLEYMESQSDDRINGLSAKVNILKSISGKIGEEIRHGNSLLDSMNDQFSNTHSVLGRTMQNFTKMASKQSGSMFCVLTLFIVGAVIVAYYVFFK</sequence>
<accession>A0A1X2GRU5</accession>
<dbReference type="Gene3D" id="1.20.5.110">
    <property type="match status" value="1"/>
</dbReference>
<evidence type="ECO:0000256" key="10">
    <source>
        <dbReference type="SAM" id="Phobius"/>
    </source>
</evidence>
<feature type="transmembrane region" description="Helical" evidence="10">
    <location>
        <begin position="130"/>
        <end position="149"/>
    </location>
</feature>
<proteinExistence type="predicted"/>
<dbReference type="InterPro" id="IPR039899">
    <property type="entry name" value="BET1_SNARE"/>
</dbReference>
<evidence type="ECO:0000313" key="13">
    <source>
        <dbReference type="Proteomes" id="UP000242146"/>
    </source>
</evidence>
<reference evidence="12 13" key="1">
    <citation type="submission" date="2016-07" db="EMBL/GenBank/DDBJ databases">
        <title>Pervasive Adenine N6-methylation of Active Genes in Fungi.</title>
        <authorList>
            <consortium name="DOE Joint Genome Institute"/>
            <person name="Mondo S.J."/>
            <person name="Dannebaum R.O."/>
            <person name="Kuo R.C."/>
            <person name="Labutti K."/>
            <person name="Haridas S."/>
            <person name="Kuo A."/>
            <person name="Salamov A."/>
            <person name="Ahrendt S.R."/>
            <person name="Lipzen A."/>
            <person name="Sullivan W."/>
            <person name="Andreopoulos W.B."/>
            <person name="Clum A."/>
            <person name="Lindquist E."/>
            <person name="Daum C."/>
            <person name="Ramamoorthy G.K."/>
            <person name="Gryganskyi A."/>
            <person name="Culley D."/>
            <person name="Magnuson J.K."/>
            <person name="James T.Y."/>
            <person name="O'Malley M.A."/>
            <person name="Stajich J.E."/>
            <person name="Spatafora J.W."/>
            <person name="Visel A."/>
            <person name="Grigoriev I.V."/>
        </authorList>
    </citation>
    <scope>NUCLEOTIDE SEQUENCE [LARGE SCALE GENOMIC DNA]</scope>
    <source>
        <strain evidence="12 13">NRRL 3301</strain>
    </source>
</reference>
<dbReference type="CDD" id="cd15853">
    <property type="entry name" value="SNARE_Bet1"/>
    <property type="match status" value="1"/>
</dbReference>
<dbReference type="AlphaFoldDB" id="A0A1X2GRU5"/>
<feature type="compositionally biased region" description="Low complexity" evidence="9">
    <location>
        <begin position="30"/>
        <end position="44"/>
    </location>
</feature>
<evidence type="ECO:0000256" key="8">
    <source>
        <dbReference type="ARBA" id="ARBA00046280"/>
    </source>
</evidence>
<keyword evidence="5 10" id="KW-1133">Transmembrane helix</keyword>
<keyword evidence="2" id="KW-0813">Transport</keyword>
<feature type="domain" description="T-SNARE coiled-coil homology" evidence="11">
    <location>
        <begin position="60"/>
        <end position="122"/>
    </location>
</feature>
<dbReference type="GO" id="GO:0015031">
    <property type="term" value="P:protein transport"/>
    <property type="evidence" value="ECO:0007669"/>
    <property type="project" value="UniProtKB-KW"/>
</dbReference>
<evidence type="ECO:0000256" key="5">
    <source>
        <dbReference type="ARBA" id="ARBA00022989"/>
    </source>
</evidence>
<evidence type="ECO:0000256" key="6">
    <source>
        <dbReference type="ARBA" id="ARBA00023034"/>
    </source>
</evidence>
<comment type="subcellular location">
    <subcellularLocation>
        <location evidence="8">Endomembrane system</location>
        <topology evidence="8">Single-pass type IV membrane protein</topology>
    </subcellularLocation>
    <subcellularLocation>
        <location evidence="1">Golgi apparatus membrane</location>
    </subcellularLocation>
</comment>
<evidence type="ECO:0000256" key="2">
    <source>
        <dbReference type="ARBA" id="ARBA00022448"/>
    </source>
</evidence>
<dbReference type="OrthoDB" id="261831at2759"/>
<dbReference type="Proteomes" id="UP000242146">
    <property type="component" value="Unassembled WGS sequence"/>
</dbReference>
<evidence type="ECO:0000259" key="11">
    <source>
        <dbReference type="PROSITE" id="PS50192"/>
    </source>
</evidence>
<evidence type="ECO:0000256" key="9">
    <source>
        <dbReference type="SAM" id="MobiDB-lite"/>
    </source>
</evidence>
<evidence type="ECO:0000256" key="3">
    <source>
        <dbReference type="ARBA" id="ARBA00022692"/>
    </source>
</evidence>
<organism evidence="12 13">
    <name type="scientific">Hesseltinella vesiculosa</name>
    <dbReference type="NCBI Taxonomy" id="101127"/>
    <lineage>
        <taxon>Eukaryota</taxon>
        <taxon>Fungi</taxon>
        <taxon>Fungi incertae sedis</taxon>
        <taxon>Mucoromycota</taxon>
        <taxon>Mucoromycotina</taxon>
        <taxon>Mucoromycetes</taxon>
        <taxon>Mucorales</taxon>
        <taxon>Cunninghamellaceae</taxon>
        <taxon>Hesseltinella</taxon>
    </lineage>
</organism>
<dbReference type="GO" id="GO:0000139">
    <property type="term" value="C:Golgi membrane"/>
    <property type="evidence" value="ECO:0007669"/>
    <property type="project" value="UniProtKB-SubCell"/>
</dbReference>
<gene>
    <name evidence="12" type="ORF">DM01DRAFT_1333219</name>
</gene>
<dbReference type="PANTHER" id="PTHR12791">
    <property type="entry name" value="GOLGI SNARE BET1-RELATED"/>
    <property type="match status" value="1"/>
</dbReference>
<evidence type="ECO:0000256" key="4">
    <source>
        <dbReference type="ARBA" id="ARBA00022927"/>
    </source>
</evidence>
<keyword evidence="6" id="KW-0333">Golgi apparatus</keyword>
<keyword evidence="3 10" id="KW-0812">Transmembrane</keyword>
<dbReference type="EMBL" id="MCGT01000005">
    <property type="protein sequence ID" value="ORX59764.1"/>
    <property type="molecule type" value="Genomic_DNA"/>
</dbReference>